<dbReference type="EMBL" id="ML120470">
    <property type="protein sequence ID" value="RPA92554.1"/>
    <property type="molecule type" value="Genomic_DNA"/>
</dbReference>
<keyword evidence="3" id="KW-1185">Reference proteome</keyword>
<feature type="region of interest" description="Disordered" evidence="1">
    <location>
        <begin position="1"/>
        <end position="22"/>
    </location>
</feature>
<protein>
    <submittedName>
        <fullName evidence="2">Uncharacterized protein</fullName>
    </submittedName>
</protein>
<gene>
    <name evidence="2" type="ORF">L873DRAFT_184535</name>
</gene>
<dbReference type="Proteomes" id="UP000276215">
    <property type="component" value="Unassembled WGS sequence"/>
</dbReference>
<sequence>MTASPPGLRSPRAPCTQTPKKMCSTQTPRSLLEVLLQCDGMYTCRATRYTGKGQVSYHRIQIPLMGISRKVSDTFSETI</sequence>
<name>A0A3N4JFD8_9PEZI</name>
<evidence type="ECO:0000256" key="1">
    <source>
        <dbReference type="SAM" id="MobiDB-lite"/>
    </source>
</evidence>
<evidence type="ECO:0000313" key="2">
    <source>
        <dbReference type="EMBL" id="RPA92554.1"/>
    </source>
</evidence>
<accession>A0A3N4JFD8</accession>
<dbReference type="AlphaFoldDB" id="A0A3N4JFD8"/>
<organism evidence="2 3">
    <name type="scientific">Choiromyces venosus 120613-1</name>
    <dbReference type="NCBI Taxonomy" id="1336337"/>
    <lineage>
        <taxon>Eukaryota</taxon>
        <taxon>Fungi</taxon>
        <taxon>Dikarya</taxon>
        <taxon>Ascomycota</taxon>
        <taxon>Pezizomycotina</taxon>
        <taxon>Pezizomycetes</taxon>
        <taxon>Pezizales</taxon>
        <taxon>Tuberaceae</taxon>
        <taxon>Choiromyces</taxon>
    </lineage>
</organism>
<reference evidence="2 3" key="1">
    <citation type="journal article" date="2018" name="Nat. Ecol. Evol.">
        <title>Pezizomycetes genomes reveal the molecular basis of ectomycorrhizal truffle lifestyle.</title>
        <authorList>
            <person name="Murat C."/>
            <person name="Payen T."/>
            <person name="Noel B."/>
            <person name="Kuo A."/>
            <person name="Morin E."/>
            <person name="Chen J."/>
            <person name="Kohler A."/>
            <person name="Krizsan K."/>
            <person name="Balestrini R."/>
            <person name="Da Silva C."/>
            <person name="Montanini B."/>
            <person name="Hainaut M."/>
            <person name="Levati E."/>
            <person name="Barry K.W."/>
            <person name="Belfiori B."/>
            <person name="Cichocki N."/>
            <person name="Clum A."/>
            <person name="Dockter R.B."/>
            <person name="Fauchery L."/>
            <person name="Guy J."/>
            <person name="Iotti M."/>
            <person name="Le Tacon F."/>
            <person name="Lindquist E.A."/>
            <person name="Lipzen A."/>
            <person name="Malagnac F."/>
            <person name="Mello A."/>
            <person name="Molinier V."/>
            <person name="Miyauchi S."/>
            <person name="Poulain J."/>
            <person name="Riccioni C."/>
            <person name="Rubini A."/>
            <person name="Sitrit Y."/>
            <person name="Splivallo R."/>
            <person name="Traeger S."/>
            <person name="Wang M."/>
            <person name="Zifcakova L."/>
            <person name="Wipf D."/>
            <person name="Zambonelli A."/>
            <person name="Paolocci F."/>
            <person name="Nowrousian M."/>
            <person name="Ottonello S."/>
            <person name="Baldrian P."/>
            <person name="Spatafora J.W."/>
            <person name="Henrissat B."/>
            <person name="Nagy L.G."/>
            <person name="Aury J.M."/>
            <person name="Wincker P."/>
            <person name="Grigoriev I.V."/>
            <person name="Bonfante P."/>
            <person name="Martin F.M."/>
        </authorList>
    </citation>
    <scope>NUCLEOTIDE SEQUENCE [LARGE SCALE GENOMIC DNA]</scope>
    <source>
        <strain evidence="2 3">120613-1</strain>
    </source>
</reference>
<evidence type="ECO:0000313" key="3">
    <source>
        <dbReference type="Proteomes" id="UP000276215"/>
    </source>
</evidence>
<proteinExistence type="predicted"/>